<reference evidence="4" key="1">
    <citation type="journal article" date="2019" name="Int. J. Syst. Evol. Microbiol.">
        <title>The Global Catalogue of Microorganisms (GCM) 10K type strain sequencing project: providing services to taxonomists for standard genome sequencing and annotation.</title>
        <authorList>
            <consortium name="The Broad Institute Genomics Platform"/>
            <consortium name="The Broad Institute Genome Sequencing Center for Infectious Disease"/>
            <person name="Wu L."/>
            <person name="Ma J."/>
        </authorList>
    </citation>
    <scope>NUCLEOTIDE SEQUENCE [LARGE SCALE GENOMIC DNA]</scope>
    <source>
        <strain evidence="4">CGMCC 4.7349</strain>
    </source>
</reference>
<dbReference type="RefSeq" id="WP_189176125.1">
    <property type="nucleotide sequence ID" value="NZ_BMNG01000013.1"/>
</dbReference>
<protein>
    <recommendedName>
        <fullName evidence="2">DUF1707 domain-containing protein</fullName>
    </recommendedName>
</protein>
<dbReference type="EMBL" id="BMNG01000013">
    <property type="protein sequence ID" value="GGO52234.1"/>
    <property type="molecule type" value="Genomic_DNA"/>
</dbReference>
<evidence type="ECO:0000259" key="2">
    <source>
        <dbReference type="Pfam" id="PF08044"/>
    </source>
</evidence>
<feature type="compositionally biased region" description="Basic and acidic residues" evidence="1">
    <location>
        <begin position="45"/>
        <end position="57"/>
    </location>
</feature>
<dbReference type="InterPro" id="IPR012551">
    <property type="entry name" value="DUF1707_SHOCT-like"/>
</dbReference>
<dbReference type="PANTHER" id="PTHR40763">
    <property type="entry name" value="MEMBRANE PROTEIN-RELATED"/>
    <property type="match status" value="1"/>
</dbReference>
<name>A0ABQ2MI88_9ACTN</name>
<feature type="compositionally biased region" description="Pro residues" evidence="1">
    <location>
        <begin position="1"/>
        <end position="13"/>
    </location>
</feature>
<feature type="region of interest" description="Disordered" evidence="1">
    <location>
        <begin position="257"/>
        <end position="283"/>
    </location>
</feature>
<sequence>MTDAEPTPPPEEPPSSGRDASGPPPAAQQPAAQPPAVRSAPAEPSHAELRASDADRERVAEVLREAVAEGRLDMEEFGERLDAVYQARTYGELAPLTRDLPSAVAPAPKVSMVKRPEDGDSGEIDWAERVVGGEPSSTGAVAIWGGFSRKGGWTVGRLFTSFAMWGGGEIDLREARFAERDVVIRCFALMGGIQVTVPPELDVTVKGFGIMGGFGDDATGAGTPGSPRVVVTGFALMGGVGVERKLRKEVRARLKEERRELQARRREERHALHARRREERRGR</sequence>
<dbReference type="Pfam" id="PF08044">
    <property type="entry name" value="DUF1707"/>
    <property type="match status" value="1"/>
</dbReference>
<comment type="caution">
    <text evidence="3">The sequence shown here is derived from an EMBL/GenBank/DDBJ whole genome shotgun (WGS) entry which is preliminary data.</text>
</comment>
<evidence type="ECO:0000256" key="1">
    <source>
        <dbReference type="SAM" id="MobiDB-lite"/>
    </source>
</evidence>
<gene>
    <name evidence="3" type="ORF">GCM10012286_56780</name>
</gene>
<keyword evidence="4" id="KW-1185">Reference proteome</keyword>
<organism evidence="3 4">
    <name type="scientific">Streptomyces lasiicapitis</name>
    <dbReference type="NCBI Taxonomy" id="1923961"/>
    <lineage>
        <taxon>Bacteria</taxon>
        <taxon>Bacillati</taxon>
        <taxon>Actinomycetota</taxon>
        <taxon>Actinomycetes</taxon>
        <taxon>Kitasatosporales</taxon>
        <taxon>Streptomycetaceae</taxon>
        <taxon>Streptomyces</taxon>
    </lineage>
</organism>
<feature type="region of interest" description="Disordered" evidence="1">
    <location>
        <begin position="1"/>
        <end position="57"/>
    </location>
</feature>
<dbReference type="Proteomes" id="UP000656881">
    <property type="component" value="Unassembled WGS sequence"/>
</dbReference>
<evidence type="ECO:0000313" key="4">
    <source>
        <dbReference type="Proteomes" id="UP000656881"/>
    </source>
</evidence>
<dbReference type="PANTHER" id="PTHR40763:SF4">
    <property type="entry name" value="DUF1707 DOMAIN-CONTAINING PROTEIN"/>
    <property type="match status" value="1"/>
</dbReference>
<evidence type="ECO:0000313" key="3">
    <source>
        <dbReference type="EMBL" id="GGO52234.1"/>
    </source>
</evidence>
<proteinExistence type="predicted"/>
<accession>A0ABQ2MI88</accession>
<feature type="domain" description="DUF1707" evidence="2">
    <location>
        <begin position="49"/>
        <end position="101"/>
    </location>
</feature>
<feature type="compositionally biased region" description="Low complexity" evidence="1">
    <location>
        <begin position="28"/>
        <end position="42"/>
    </location>
</feature>